<comment type="caution">
    <text evidence="1">The sequence shown here is derived from an EMBL/GenBank/DDBJ whole genome shotgun (WGS) entry which is preliminary data.</text>
</comment>
<accession>A0ABS6MF37</accession>
<keyword evidence="2" id="KW-1185">Reference proteome</keyword>
<reference evidence="1 2" key="1">
    <citation type="submission" date="2021-06" db="EMBL/GenBank/DDBJ databases">
        <title>Bacterium isolated from marine sediment.</title>
        <authorList>
            <person name="Zhu K.-L."/>
            <person name="Du Z.-J."/>
            <person name="Liang Q.-Y."/>
        </authorList>
    </citation>
    <scope>NUCLEOTIDE SEQUENCE [LARGE SCALE GENOMIC DNA]</scope>
    <source>
        <strain evidence="1 2">A346</strain>
    </source>
</reference>
<gene>
    <name evidence="1" type="ORF">KTN04_16505</name>
</gene>
<dbReference type="EMBL" id="JAHQZT010000055">
    <property type="protein sequence ID" value="MBV0934933.1"/>
    <property type="molecule type" value="Genomic_DNA"/>
</dbReference>
<dbReference type="Proteomes" id="UP000755551">
    <property type="component" value="Unassembled WGS sequence"/>
</dbReference>
<evidence type="ECO:0000313" key="1">
    <source>
        <dbReference type="EMBL" id="MBV0934933.1"/>
    </source>
</evidence>
<dbReference type="RefSeq" id="WP_217336320.1">
    <property type="nucleotide sequence ID" value="NZ_JAHQZT010000055.1"/>
</dbReference>
<protein>
    <submittedName>
        <fullName evidence="1">Uncharacterized protein</fullName>
    </submittedName>
</protein>
<proteinExistence type="predicted"/>
<name>A0ABS6MF37_9GAMM</name>
<sequence length="187" mass="20614">MAENAAQQAIGMGSDSSFYQEVANELNKNEIARKAYEDTLLGSHRALELMEKLGIETEAKAPRTEAQQRLLNAASTESSSAEKIAYDMAVSKSTIFYDISDIIRNGPESSHLKLSTSGRIVGPSFDIFRDAFEQEAASLDEKRLALYNSEESKGTDPLKIIEMMIDFTNANASSIYREGSGQGWFHS</sequence>
<organism evidence="1 2">
    <name type="scientific">Marinobacterium weihaiense</name>
    <dbReference type="NCBI Taxonomy" id="2851016"/>
    <lineage>
        <taxon>Bacteria</taxon>
        <taxon>Pseudomonadati</taxon>
        <taxon>Pseudomonadota</taxon>
        <taxon>Gammaproteobacteria</taxon>
        <taxon>Oceanospirillales</taxon>
        <taxon>Oceanospirillaceae</taxon>
        <taxon>Marinobacterium</taxon>
    </lineage>
</organism>
<evidence type="ECO:0000313" key="2">
    <source>
        <dbReference type="Proteomes" id="UP000755551"/>
    </source>
</evidence>